<accession>A0A1G1WBB7</accession>
<dbReference type="Pfam" id="PF00892">
    <property type="entry name" value="EamA"/>
    <property type="match status" value="1"/>
</dbReference>
<keyword evidence="1" id="KW-1133">Transmembrane helix</keyword>
<gene>
    <name evidence="3" type="ORF">A2134_02390</name>
</gene>
<dbReference type="InterPro" id="IPR037185">
    <property type="entry name" value="EmrE-like"/>
</dbReference>
<feature type="domain" description="EamA" evidence="2">
    <location>
        <begin position="3"/>
        <end position="137"/>
    </location>
</feature>
<dbReference type="Gene3D" id="1.10.3730.20">
    <property type="match status" value="1"/>
</dbReference>
<evidence type="ECO:0000256" key="1">
    <source>
        <dbReference type="SAM" id="Phobius"/>
    </source>
</evidence>
<sequence>MNWFALAALAFLGFGLTNLMFKVGERVGANIAIITIVLYLLGAIFSVIWFTSQKQLDLNLIQTKPILIGALAALFSIIGTIAVQQALRNGPASLIYPIVGLSALIVITASLLLFKEVVTPKQLIGVVFALIAVALITSK</sequence>
<feature type="transmembrane region" description="Helical" evidence="1">
    <location>
        <begin position="63"/>
        <end position="82"/>
    </location>
</feature>
<comment type="caution">
    <text evidence="3">The sequence shown here is derived from an EMBL/GenBank/DDBJ whole genome shotgun (WGS) entry which is preliminary data.</text>
</comment>
<dbReference type="SUPFAM" id="SSF103481">
    <property type="entry name" value="Multidrug resistance efflux transporter EmrE"/>
    <property type="match status" value="1"/>
</dbReference>
<evidence type="ECO:0000313" key="4">
    <source>
        <dbReference type="Proteomes" id="UP000178162"/>
    </source>
</evidence>
<dbReference type="AlphaFoldDB" id="A0A1G1WBB7"/>
<dbReference type="Proteomes" id="UP000178162">
    <property type="component" value="Unassembled WGS sequence"/>
</dbReference>
<organism evidence="3 4">
    <name type="scientific">Candidatus Woykebacteria bacterium RBG_16_39_9b</name>
    <dbReference type="NCBI Taxonomy" id="1802595"/>
    <lineage>
        <taxon>Bacteria</taxon>
        <taxon>Candidatus Woykeibacteriota</taxon>
    </lineage>
</organism>
<protein>
    <recommendedName>
        <fullName evidence="2">EamA domain-containing protein</fullName>
    </recommendedName>
</protein>
<keyword evidence="1" id="KW-0472">Membrane</keyword>
<evidence type="ECO:0000259" key="2">
    <source>
        <dbReference type="Pfam" id="PF00892"/>
    </source>
</evidence>
<proteinExistence type="predicted"/>
<evidence type="ECO:0000313" key="3">
    <source>
        <dbReference type="EMBL" id="OGY24921.1"/>
    </source>
</evidence>
<feature type="transmembrane region" description="Helical" evidence="1">
    <location>
        <begin position="94"/>
        <end position="114"/>
    </location>
</feature>
<dbReference type="InterPro" id="IPR000620">
    <property type="entry name" value="EamA_dom"/>
</dbReference>
<keyword evidence="1" id="KW-0812">Transmembrane</keyword>
<feature type="transmembrane region" description="Helical" evidence="1">
    <location>
        <begin position="121"/>
        <end position="138"/>
    </location>
</feature>
<feature type="transmembrane region" description="Helical" evidence="1">
    <location>
        <begin position="31"/>
        <end position="51"/>
    </location>
</feature>
<name>A0A1G1WBB7_9BACT</name>
<dbReference type="STRING" id="1802595.A2134_02390"/>
<reference evidence="3 4" key="1">
    <citation type="journal article" date="2016" name="Nat. Commun.">
        <title>Thousands of microbial genomes shed light on interconnected biogeochemical processes in an aquifer system.</title>
        <authorList>
            <person name="Anantharaman K."/>
            <person name="Brown C.T."/>
            <person name="Hug L.A."/>
            <person name="Sharon I."/>
            <person name="Castelle C.J."/>
            <person name="Probst A.J."/>
            <person name="Thomas B.C."/>
            <person name="Singh A."/>
            <person name="Wilkins M.J."/>
            <person name="Karaoz U."/>
            <person name="Brodie E.L."/>
            <person name="Williams K.H."/>
            <person name="Hubbard S.S."/>
            <person name="Banfield J.F."/>
        </authorList>
    </citation>
    <scope>NUCLEOTIDE SEQUENCE [LARGE SCALE GENOMIC DNA]</scope>
</reference>
<dbReference type="EMBL" id="MHCR01000028">
    <property type="protein sequence ID" value="OGY24921.1"/>
    <property type="molecule type" value="Genomic_DNA"/>
</dbReference>
<dbReference type="GO" id="GO:0016020">
    <property type="term" value="C:membrane"/>
    <property type="evidence" value="ECO:0007669"/>
    <property type="project" value="InterPro"/>
</dbReference>